<evidence type="ECO:0000256" key="6">
    <source>
        <dbReference type="ARBA" id="ARBA00023239"/>
    </source>
</evidence>
<dbReference type="CDD" id="cd20298">
    <property type="entry name" value="cupin_UAH"/>
    <property type="match status" value="1"/>
</dbReference>
<dbReference type="GO" id="GO:0050385">
    <property type="term" value="F:ureidoglycolate lyase activity"/>
    <property type="evidence" value="ECO:0007669"/>
    <property type="project" value="UniProtKB-EC"/>
</dbReference>
<dbReference type="RefSeq" id="XP_049178915.1">
    <property type="nucleotide sequence ID" value="XM_049325456.1"/>
</dbReference>
<sequence>MVLKTFRLDSSKRYQVVAEPLTPETFAPYGGVISVDHQITGLVEASQANYGTAIKLHKVAPVINEYGNCSSGRKASANWNIFRCKAPTHLIKHGGTKSVYLSKVLERHPFTTQTFLPLGQDLSKKAYLVIVAKTDDSSSDNLPDPTKIRAFLCKGNQSVTYGVGVWHAPMVVIDETIPYLDFAVLIHENGVAEEDCQECYFVPGFNIEYTLDTPNL</sequence>
<evidence type="ECO:0000256" key="10">
    <source>
        <dbReference type="ARBA" id="ARBA00061337"/>
    </source>
</evidence>
<dbReference type="EMBL" id="JAHUZD010000137">
    <property type="protein sequence ID" value="KAI3403168.2"/>
    <property type="molecule type" value="Genomic_DNA"/>
</dbReference>
<dbReference type="PANTHER" id="PTHR21221:SF1">
    <property type="entry name" value="UREIDOGLYCOLATE LYASE"/>
    <property type="match status" value="1"/>
</dbReference>
<keyword evidence="6" id="KW-0456">Lyase</keyword>
<dbReference type="InterPro" id="IPR024060">
    <property type="entry name" value="Ureidoglycolate_lyase_dom_sf"/>
</dbReference>
<protein>
    <recommendedName>
        <fullName evidence="4">Ureidoglycolate lyase</fullName>
        <ecNumber evidence="3">4.3.2.3</ecNumber>
    </recommendedName>
    <alternativeName>
        <fullName evidence="7">Ureidoglycolatase</fullName>
    </alternativeName>
</protein>
<proteinExistence type="inferred from homology"/>
<comment type="catalytic activity">
    <reaction evidence="8">
        <text>(S)-ureidoglycolate = urea + glyoxylate</text>
        <dbReference type="Rhea" id="RHEA:11304"/>
        <dbReference type="ChEBI" id="CHEBI:16199"/>
        <dbReference type="ChEBI" id="CHEBI:36655"/>
        <dbReference type="ChEBI" id="CHEBI:57296"/>
        <dbReference type="EC" id="4.3.2.3"/>
    </reaction>
</comment>
<reference evidence="11" key="1">
    <citation type="journal article" date="2022" name="DNA Res.">
        <title>Genome analysis of five recently described species of the CUG-Ser clade uncovers Candida theae as a new hybrid lineage with pathogenic potential in the Candida parapsilosis species complex.</title>
        <authorList>
            <person name="Mixao V."/>
            <person name="Del Olmo V."/>
            <person name="Hegedusova E."/>
            <person name="Saus E."/>
            <person name="Pryszcz L."/>
            <person name="Cillingova A."/>
            <person name="Nosek J."/>
            <person name="Gabaldon T."/>
        </authorList>
    </citation>
    <scope>NUCLEOTIDE SEQUENCE</scope>
    <source>
        <strain evidence="11">CBS 10844</strain>
    </source>
</reference>
<evidence type="ECO:0000313" key="11">
    <source>
        <dbReference type="EMBL" id="KAI3403168.2"/>
    </source>
</evidence>
<dbReference type="InterPro" id="IPR007247">
    <property type="entry name" value="Ureidogly_lyase"/>
</dbReference>
<name>A0AAI9SUP3_9ASCO</name>
<dbReference type="SUPFAM" id="SSF51182">
    <property type="entry name" value="RmlC-like cupins"/>
    <property type="match status" value="1"/>
</dbReference>
<dbReference type="Pfam" id="PF04115">
    <property type="entry name" value="Ureidogly_lyase"/>
    <property type="match status" value="1"/>
</dbReference>
<comment type="pathway">
    <text evidence="1">Nitrogen metabolism; (S)-allantoin degradation.</text>
</comment>
<dbReference type="GO" id="GO:0000256">
    <property type="term" value="P:allantoin catabolic process"/>
    <property type="evidence" value="ECO:0007669"/>
    <property type="project" value="InterPro"/>
</dbReference>
<evidence type="ECO:0000256" key="3">
    <source>
        <dbReference type="ARBA" id="ARBA00012341"/>
    </source>
</evidence>
<dbReference type="EC" id="4.3.2.3" evidence="3"/>
<evidence type="ECO:0000313" key="12">
    <source>
        <dbReference type="Proteomes" id="UP001202479"/>
    </source>
</evidence>
<comment type="similarity">
    <text evidence="10">Belongs to the ureidoglycolate lyase family.</text>
</comment>
<dbReference type="InterPro" id="IPR047233">
    <property type="entry name" value="UAH_cupin"/>
</dbReference>
<gene>
    <name evidence="11" type="ORF">KGF56_004057</name>
</gene>
<dbReference type="InterPro" id="IPR011051">
    <property type="entry name" value="RmlC_Cupin_sf"/>
</dbReference>
<evidence type="ECO:0000256" key="2">
    <source>
        <dbReference type="ARBA" id="ARBA00011738"/>
    </source>
</evidence>
<dbReference type="PANTHER" id="PTHR21221">
    <property type="entry name" value="UREIDOGLYCOLATE HYDROLASE"/>
    <property type="match status" value="1"/>
</dbReference>
<dbReference type="GeneID" id="73381672"/>
<dbReference type="FunFam" id="2.60.120.480:FF:000003">
    <property type="entry name" value="Ureidoglycolate hydrolase"/>
    <property type="match status" value="1"/>
</dbReference>
<accession>A0AAI9SUP3</accession>
<keyword evidence="12" id="KW-1185">Reference proteome</keyword>
<comment type="caution">
    <text evidence="11">The sequence shown here is derived from an EMBL/GenBank/DDBJ whole genome shotgun (WGS) entry which is preliminary data.</text>
</comment>
<dbReference type="GO" id="GO:0004848">
    <property type="term" value="F:ureidoglycolate hydrolase activity"/>
    <property type="evidence" value="ECO:0007669"/>
    <property type="project" value="InterPro"/>
</dbReference>
<keyword evidence="5" id="KW-0659">Purine metabolism</keyword>
<dbReference type="AlphaFoldDB" id="A0AAI9SUP3"/>
<evidence type="ECO:0000256" key="9">
    <source>
        <dbReference type="ARBA" id="ARBA00055977"/>
    </source>
</evidence>
<organism evidence="11 12">
    <name type="scientific">Candida oxycetoniae</name>
    <dbReference type="NCBI Taxonomy" id="497107"/>
    <lineage>
        <taxon>Eukaryota</taxon>
        <taxon>Fungi</taxon>
        <taxon>Dikarya</taxon>
        <taxon>Ascomycota</taxon>
        <taxon>Saccharomycotina</taxon>
        <taxon>Pichiomycetes</taxon>
        <taxon>Debaryomycetaceae</taxon>
        <taxon>Candida/Lodderomyces clade</taxon>
        <taxon>Candida</taxon>
    </lineage>
</organism>
<evidence type="ECO:0000256" key="7">
    <source>
        <dbReference type="ARBA" id="ARBA00030302"/>
    </source>
</evidence>
<evidence type="ECO:0000256" key="4">
    <source>
        <dbReference type="ARBA" id="ARBA00019751"/>
    </source>
</evidence>
<evidence type="ECO:0000256" key="1">
    <source>
        <dbReference type="ARBA" id="ARBA00004780"/>
    </source>
</evidence>
<evidence type="ECO:0000256" key="8">
    <source>
        <dbReference type="ARBA" id="ARBA00047684"/>
    </source>
</evidence>
<comment type="subunit">
    <text evidence="2">Homodimer.</text>
</comment>
<dbReference type="Gene3D" id="2.60.120.480">
    <property type="entry name" value="Ureidoglycolate hydrolase"/>
    <property type="match status" value="1"/>
</dbReference>
<dbReference type="Proteomes" id="UP001202479">
    <property type="component" value="Unassembled WGS sequence"/>
</dbReference>
<dbReference type="GO" id="GO:0006144">
    <property type="term" value="P:purine nucleobase metabolic process"/>
    <property type="evidence" value="ECO:0007669"/>
    <property type="project" value="UniProtKB-KW"/>
</dbReference>
<comment type="function">
    <text evidence="9">Catalyzes the catabolism of the allantoin degradation intermediate (S)-ureidoglycolate, generating urea and glyoxylate. Involved in the utilization of allantoin as secondary nitrogen source when primary sources are limiting.</text>
</comment>
<evidence type="ECO:0000256" key="5">
    <source>
        <dbReference type="ARBA" id="ARBA00022631"/>
    </source>
</evidence>